<keyword evidence="2" id="KW-0813">Transport</keyword>
<dbReference type="CDD" id="cd00006">
    <property type="entry name" value="PTS_IIA_man"/>
    <property type="match status" value="1"/>
</dbReference>
<keyword evidence="3" id="KW-0963">Cytoplasm</keyword>
<evidence type="ECO:0000256" key="7">
    <source>
        <dbReference type="ARBA" id="ARBA00022777"/>
    </source>
</evidence>
<dbReference type="InterPro" id="IPR051471">
    <property type="entry name" value="Bacterial_PTS_sugar_comp"/>
</dbReference>
<dbReference type="AlphaFoldDB" id="A0A7J0BPA4"/>
<evidence type="ECO:0000256" key="2">
    <source>
        <dbReference type="ARBA" id="ARBA00022448"/>
    </source>
</evidence>
<dbReference type="Proteomes" id="UP000503820">
    <property type="component" value="Unassembled WGS sequence"/>
</dbReference>
<name>A0A7J0BPA4_9BACT</name>
<dbReference type="GO" id="GO:0016020">
    <property type="term" value="C:membrane"/>
    <property type="evidence" value="ECO:0007669"/>
    <property type="project" value="InterPro"/>
</dbReference>
<dbReference type="GO" id="GO:0009401">
    <property type="term" value="P:phosphoenolpyruvate-dependent sugar phosphotransferase system"/>
    <property type="evidence" value="ECO:0007669"/>
    <property type="project" value="UniProtKB-KW"/>
</dbReference>
<dbReference type="PANTHER" id="PTHR33799">
    <property type="entry name" value="PTS PERMEASE-RELATED-RELATED"/>
    <property type="match status" value="1"/>
</dbReference>
<keyword evidence="7" id="KW-0418">Kinase</keyword>
<sequence length="145" mass="15147">MSVSKTEESQVGVVLVTHADYGSALLHAAEIILGPQQDCGAVSVDGTQEVTETVARLKETVARVDRGQGVLLLTDMFGGTPTNLSLSLLGGGNVEVLTGVNLPMLLKVFGSRKTPLHELAEEAKSAGEKGIVLAGEVLRRKVKNG</sequence>
<dbReference type="GO" id="GO:0016301">
    <property type="term" value="F:kinase activity"/>
    <property type="evidence" value="ECO:0007669"/>
    <property type="project" value="UniProtKB-KW"/>
</dbReference>
<proteinExistence type="predicted"/>
<evidence type="ECO:0000256" key="3">
    <source>
        <dbReference type="ARBA" id="ARBA00022490"/>
    </source>
</evidence>
<feature type="domain" description="PTS EIIA type-4" evidence="8">
    <location>
        <begin position="10"/>
        <end position="131"/>
    </location>
</feature>
<dbReference type="PROSITE" id="PS51096">
    <property type="entry name" value="PTS_EIIA_TYPE_4"/>
    <property type="match status" value="1"/>
</dbReference>
<dbReference type="PANTHER" id="PTHR33799:SF1">
    <property type="entry name" value="PTS SYSTEM MANNOSE-SPECIFIC EIIAB COMPONENT-RELATED"/>
    <property type="match status" value="1"/>
</dbReference>
<evidence type="ECO:0000256" key="4">
    <source>
        <dbReference type="ARBA" id="ARBA00022597"/>
    </source>
</evidence>
<accession>A0A7J0BPA4</accession>
<dbReference type="GO" id="GO:0005737">
    <property type="term" value="C:cytoplasm"/>
    <property type="evidence" value="ECO:0007669"/>
    <property type="project" value="UniProtKB-SubCell"/>
</dbReference>
<dbReference type="InterPro" id="IPR033887">
    <property type="entry name" value="PTS_IIA_man"/>
</dbReference>
<keyword evidence="6" id="KW-0598">Phosphotransferase system</keyword>
<protein>
    <submittedName>
        <fullName evidence="9">PTS sugar transporter subunit IIA</fullName>
    </submittedName>
</protein>
<comment type="caution">
    <text evidence="9">The sequence shown here is derived from an EMBL/GenBank/DDBJ whole genome shotgun (WGS) entry which is preliminary data.</text>
</comment>
<evidence type="ECO:0000313" key="9">
    <source>
        <dbReference type="EMBL" id="GFM35448.1"/>
    </source>
</evidence>
<dbReference type="EMBL" id="BLVP01000001">
    <property type="protein sequence ID" value="GFM35448.1"/>
    <property type="molecule type" value="Genomic_DNA"/>
</dbReference>
<evidence type="ECO:0000256" key="6">
    <source>
        <dbReference type="ARBA" id="ARBA00022683"/>
    </source>
</evidence>
<dbReference type="InterPro" id="IPR036662">
    <property type="entry name" value="PTS_EIIA_man-typ_sf"/>
</dbReference>
<evidence type="ECO:0000256" key="5">
    <source>
        <dbReference type="ARBA" id="ARBA00022679"/>
    </source>
</evidence>
<dbReference type="RefSeq" id="WP_174408172.1">
    <property type="nucleotide sequence ID" value="NZ_BLVP01000001.1"/>
</dbReference>
<evidence type="ECO:0000256" key="1">
    <source>
        <dbReference type="ARBA" id="ARBA00004496"/>
    </source>
</evidence>
<keyword evidence="5" id="KW-0808">Transferase</keyword>
<evidence type="ECO:0000259" key="8">
    <source>
        <dbReference type="PROSITE" id="PS51096"/>
    </source>
</evidence>
<comment type="subcellular location">
    <subcellularLocation>
        <location evidence="1">Cytoplasm</location>
    </subcellularLocation>
</comment>
<dbReference type="Pfam" id="PF03610">
    <property type="entry name" value="EIIA-man"/>
    <property type="match status" value="1"/>
</dbReference>
<organism evidence="9 10">
    <name type="scientific">Desulfovibrio psychrotolerans</name>
    <dbReference type="NCBI Taxonomy" id="415242"/>
    <lineage>
        <taxon>Bacteria</taxon>
        <taxon>Pseudomonadati</taxon>
        <taxon>Thermodesulfobacteriota</taxon>
        <taxon>Desulfovibrionia</taxon>
        <taxon>Desulfovibrionales</taxon>
        <taxon>Desulfovibrionaceae</taxon>
        <taxon>Desulfovibrio</taxon>
    </lineage>
</organism>
<evidence type="ECO:0000313" key="10">
    <source>
        <dbReference type="Proteomes" id="UP000503820"/>
    </source>
</evidence>
<dbReference type="InterPro" id="IPR004701">
    <property type="entry name" value="PTS_EIIA_man-typ"/>
</dbReference>
<dbReference type="SUPFAM" id="SSF53062">
    <property type="entry name" value="PTS system fructose IIA component-like"/>
    <property type="match status" value="1"/>
</dbReference>
<dbReference type="Gene3D" id="3.40.50.510">
    <property type="entry name" value="Phosphotransferase system, mannose-type IIA component"/>
    <property type="match status" value="1"/>
</dbReference>
<reference evidence="9 10" key="1">
    <citation type="submission" date="2020-05" db="EMBL/GenBank/DDBJ databases">
        <title>Draft genome sequence of Desulfovibrio psychrotolerans JS1T.</title>
        <authorList>
            <person name="Ueno A."/>
            <person name="Tamazawa S."/>
            <person name="Tamamura S."/>
            <person name="Murakami T."/>
            <person name="Kiyama T."/>
            <person name="Inomata H."/>
            <person name="Amano Y."/>
            <person name="Miyakawa K."/>
            <person name="Tamaki H."/>
            <person name="Naganuma T."/>
            <person name="Kaneko K."/>
        </authorList>
    </citation>
    <scope>NUCLEOTIDE SEQUENCE [LARGE SCALE GENOMIC DNA]</scope>
    <source>
        <strain evidence="9 10">JS1</strain>
    </source>
</reference>
<keyword evidence="10" id="KW-1185">Reference proteome</keyword>
<keyword evidence="4 9" id="KW-0762">Sugar transport</keyword>
<gene>
    <name evidence="9" type="ORF">DSM19430T_01320</name>
</gene>